<dbReference type="Gene3D" id="3.90.320.10">
    <property type="match status" value="1"/>
</dbReference>
<name>A0A9D4M2G9_DREPO</name>
<reference evidence="1" key="1">
    <citation type="journal article" date="2019" name="bioRxiv">
        <title>The Genome of the Zebra Mussel, Dreissena polymorpha: A Resource for Invasive Species Research.</title>
        <authorList>
            <person name="McCartney M.A."/>
            <person name="Auch B."/>
            <person name="Kono T."/>
            <person name="Mallez S."/>
            <person name="Zhang Y."/>
            <person name="Obille A."/>
            <person name="Becker A."/>
            <person name="Abrahante J.E."/>
            <person name="Garbe J."/>
            <person name="Badalamenti J.P."/>
            <person name="Herman A."/>
            <person name="Mangelson H."/>
            <person name="Liachko I."/>
            <person name="Sullivan S."/>
            <person name="Sone E.D."/>
            <person name="Koren S."/>
            <person name="Silverstein K.A.T."/>
            <person name="Beckman K.B."/>
            <person name="Gohl D.M."/>
        </authorList>
    </citation>
    <scope>NUCLEOTIDE SEQUENCE</scope>
    <source>
        <strain evidence="1">Duluth1</strain>
        <tissue evidence="1">Whole animal</tissue>
    </source>
</reference>
<organism evidence="1 2">
    <name type="scientific">Dreissena polymorpha</name>
    <name type="common">Zebra mussel</name>
    <name type="synonym">Mytilus polymorpha</name>
    <dbReference type="NCBI Taxonomy" id="45954"/>
    <lineage>
        <taxon>Eukaryota</taxon>
        <taxon>Metazoa</taxon>
        <taxon>Spiralia</taxon>
        <taxon>Lophotrochozoa</taxon>
        <taxon>Mollusca</taxon>
        <taxon>Bivalvia</taxon>
        <taxon>Autobranchia</taxon>
        <taxon>Heteroconchia</taxon>
        <taxon>Euheterodonta</taxon>
        <taxon>Imparidentia</taxon>
        <taxon>Neoheterodontei</taxon>
        <taxon>Myida</taxon>
        <taxon>Dreissenoidea</taxon>
        <taxon>Dreissenidae</taxon>
        <taxon>Dreissena</taxon>
    </lineage>
</organism>
<dbReference type="Proteomes" id="UP000828390">
    <property type="component" value="Unassembled WGS sequence"/>
</dbReference>
<gene>
    <name evidence="1" type="ORF">DPMN_031516</name>
</gene>
<keyword evidence="2" id="KW-1185">Reference proteome</keyword>
<dbReference type="AlphaFoldDB" id="A0A9D4M2G9"/>
<dbReference type="InterPro" id="IPR011335">
    <property type="entry name" value="Restrct_endonuc-II-like"/>
</dbReference>
<proteinExistence type="predicted"/>
<reference evidence="1" key="2">
    <citation type="submission" date="2020-11" db="EMBL/GenBank/DDBJ databases">
        <authorList>
            <person name="McCartney M.A."/>
            <person name="Auch B."/>
            <person name="Kono T."/>
            <person name="Mallez S."/>
            <person name="Becker A."/>
            <person name="Gohl D.M."/>
            <person name="Silverstein K.A.T."/>
            <person name="Koren S."/>
            <person name="Bechman K.B."/>
            <person name="Herman A."/>
            <person name="Abrahante J.E."/>
            <person name="Garbe J."/>
        </authorList>
    </citation>
    <scope>NUCLEOTIDE SEQUENCE</scope>
    <source>
        <strain evidence="1">Duluth1</strain>
        <tissue evidence="1">Whole animal</tissue>
    </source>
</reference>
<protein>
    <submittedName>
        <fullName evidence="1">Uncharacterized protein</fullName>
    </submittedName>
</protein>
<dbReference type="GO" id="GO:0006281">
    <property type="term" value="P:DNA repair"/>
    <property type="evidence" value="ECO:0007669"/>
    <property type="project" value="UniProtKB-ARBA"/>
</dbReference>
<dbReference type="InterPro" id="IPR051703">
    <property type="entry name" value="NF-kappa-B_Signaling_Reg"/>
</dbReference>
<dbReference type="SUPFAM" id="SSF52980">
    <property type="entry name" value="Restriction endonuclease-like"/>
    <property type="match status" value="1"/>
</dbReference>
<sequence length="102" mass="11626">MTIQEACSSFKDFYLDQSSDGQLSLKQAHSCWHQIQGQLHITGTNTCDLVVWANKDLQVIRIAKDHLWIPGVSGSTPVEDYTFCFYAPECLKRFAPFNYYAS</sequence>
<dbReference type="PANTHER" id="PTHR46609:SF8">
    <property type="entry name" value="YQAJ VIRAL RECOMBINASE DOMAIN-CONTAINING PROTEIN"/>
    <property type="match status" value="1"/>
</dbReference>
<dbReference type="PANTHER" id="PTHR46609">
    <property type="entry name" value="EXONUCLEASE, PHAGE-TYPE/RECB, C-TERMINAL DOMAIN-CONTAINING PROTEIN"/>
    <property type="match status" value="1"/>
</dbReference>
<evidence type="ECO:0000313" key="1">
    <source>
        <dbReference type="EMBL" id="KAH3868371.1"/>
    </source>
</evidence>
<comment type="caution">
    <text evidence="1">The sequence shown here is derived from an EMBL/GenBank/DDBJ whole genome shotgun (WGS) entry which is preliminary data.</text>
</comment>
<accession>A0A9D4M2G9</accession>
<dbReference type="EMBL" id="JAIWYP010000002">
    <property type="protein sequence ID" value="KAH3868371.1"/>
    <property type="molecule type" value="Genomic_DNA"/>
</dbReference>
<dbReference type="InterPro" id="IPR011604">
    <property type="entry name" value="PDDEXK-like_dom_sf"/>
</dbReference>
<evidence type="ECO:0000313" key="2">
    <source>
        <dbReference type="Proteomes" id="UP000828390"/>
    </source>
</evidence>